<evidence type="ECO:0000313" key="1">
    <source>
        <dbReference type="EMBL" id="MBX10278.1"/>
    </source>
</evidence>
<accession>A0A2P2KX71</accession>
<dbReference type="EMBL" id="GGEC01029794">
    <property type="protein sequence ID" value="MBX10278.1"/>
    <property type="molecule type" value="Transcribed_RNA"/>
</dbReference>
<sequence>MTTASFATLPTSFSNNFLRFRNKQSAVICTLYGTLNMQSPVWILLEANSDQHLEMPNLNQTVEARLSCNIWKKLMLS</sequence>
<name>A0A2P2KX71_RHIMU</name>
<protein>
    <submittedName>
        <fullName evidence="1">Uncharacterized protein</fullName>
    </submittedName>
</protein>
<dbReference type="AlphaFoldDB" id="A0A2P2KX71"/>
<proteinExistence type="predicted"/>
<reference evidence="1" key="1">
    <citation type="submission" date="2018-02" db="EMBL/GenBank/DDBJ databases">
        <title>Rhizophora mucronata_Transcriptome.</title>
        <authorList>
            <person name="Meera S.P."/>
            <person name="Sreeshan A."/>
            <person name="Augustine A."/>
        </authorList>
    </citation>
    <scope>NUCLEOTIDE SEQUENCE</scope>
    <source>
        <tissue evidence="1">Leaf</tissue>
    </source>
</reference>
<organism evidence="1">
    <name type="scientific">Rhizophora mucronata</name>
    <name type="common">Asiatic mangrove</name>
    <dbReference type="NCBI Taxonomy" id="61149"/>
    <lineage>
        <taxon>Eukaryota</taxon>
        <taxon>Viridiplantae</taxon>
        <taxon>Streptophyta</taxon>
        <taxon>Embryophyta</taxon>
        <taxon>Tracheophyta</taxon>
        <taxon>Spermatophyta</taxon>
        <taxon>Magnoliopsida</taxon>
        <taxon>eudicotyledons</taxon>
        <taxon>Gunneridae</taxon>
        <taxon>Pentapetalae</taxon>
        <taxon>rosids</taxon>
        <taxon>fabids</taxon>
        <taxon>Malpighiales</taxon>
        <taxon>Rhizophoraceae</taxon>
        <taxon>Rhizophora</taxon>
    </lineage>
</organism>